<gene>
    <name evidence="1" type="ORF">H9942_02405</name>
</gene>
<dbReference type="Proteomes" id="UP000824214">
    <property type="component" value="Unassembled WGS sequence"/>
</dbReference>
<proteinExistence type="predicted"/>
<name>A0A9D2RZC2_9FIRM</name>
<evidence type="ECO:0000313" key="1">
    <source>
        <dbReference type="EMBL" id="HJB36905.1"/>
    </source>
</evidence>
<dbReference type="EMBL" id="DWXZ01000042">
    <property type="protein sequence ID" value="HJB36905.1"/>
    <property type="molecule type" value="Genomic_DNA"/>
</dbReference>
<comment type="caution">
    <text evidence="1">The sequence shown here is derived from an EMBL/GenBank/DDBJ whole genome shotgun (WGS) entry which is preliminary data.</text>
</comment>
<dbReference type="AlphaFoldDB" id="A0A9D2RZC2"/>
<reference evidence="1" key="1">
    <citation type="journal article" date="2021" name="PeerJ">
        <title>Extensive microbial diversity within the chicken gut microbiome revealed by metagenomics and culture.</title>
        <authorList>
            <person name="Gilroy R."/>
            <person name="Ravi A."/>
            <person name="Getino M."/>
            <person name="Pursley I."/>
            <person name="Horton D.L."/>
            <person name="Alikhan N.F."/>
            <person name="Baker D."/>
            <person name="Gharbi K."/>
            <person name="Hall N."/>
            <person name="Watson M."/>
            <person name="Adriaenssens E.M."/>
            <person name="Foster-Nyarko E."/>
            <person name="Jarju S."/>
            <person name="Secka A."/>
            <person name="Antonio M."/>
            <person name="Oren A."/>
            <person name="Chaudhuri R.R."/>
            <person name="La Ragione R."/>
            <person name="Hildebrand F."/>
            <person name="Pallen M.J."/>
        </authorList>
    </citation>
    <scope>NUCLEOTIDE SEQUENCE</scope>
    <source>
        <strain evidence="1">ChiBcolR8-3208</strain>
    </source>
</reference>
<reference evidence="1" key="2">
    <citation type="submission" date="2021-04" db="EMBL/GenBank/DDBJ databases">
        <authorList>
            <person name="Gilroy R."/>
        </authorList>
    </citation>
    <scope>NUCLEOTIDE SEQUENCE</scope>
    <source>
        <strain evidence="1">ChiBcolR8-3208</strain>
    </source>
</reference>
<organism evidence="1 2">
    <name type="scientific">Candidatus Acutalibacter ornithocaccae</name>
    <dbReference type="NCBI Taxonomy" id="2838416"/>
    <lineage>
        <taxon>Bacteria</taxon>
        <taxon>Bacillati</taxon>
        <taxon>Bacillota</taxon>
        <taxon>Clostridia</taxon>
        <taxon>Eubacteriales</taxon>
        <taxon>Acutalibacteraceae</taxon>
        <taxon>Acutalibacter</taxon>
    </lineage>
</organism>
<protein>
    <submittedName>
        <fullName evidence="1">Uncharacterized protein</fullName>
    </submittedName>
</protein>
<evidence type="ECO:0000313" key="2">
    <source>
        <dbReference type="Proteomes" id="UP000824214"/>
    </source>
</evidence>
<sequence>MDYTAWSMAYWEEASRVQERMAQVRQEGLPPSPQEEALQRRRLSILYEMYLDCVHTAKDLGRRAQRQEAV</sequence>
<accession>A0A9D2RZC2</accession>